<comment type="caution">
    <text evidence="4">The sequence shown here is derived from an EMBL/GenBank/DDBJ whole genome shotgun (WGS) entry which is preliminary data.</text>
</comment>
<keyword evidence="1" id="KW-0547">Nucleotide-binding</keyword>
<gene>
    <name evidence="4" type="primary">ylxH_2</name>
    <name evidence="4" type="ORF">CLLI_12900</name>
</gene>
<dbReference type="GO" id="GO:0009898">
    <property type="term" value="C:cytoplasmic side of plasma membrane"/>
    <property type="evidence" value="ECO:0007669"/>
    <property type="project" value="TreeGrafter"/>
</dbReference>
<dbReference type="RefSeq" id="WP_106063410.1">
    <property type="nucleotide sequence ID" value="NZ_PVXO01000036.1"/>
</dbReference>
<dbReference type="PANTHER" id="PTHR43384:SF4">
    <property type="entry name" value="CELLULOSE BIOSYNTHESIS PROTEIN BCSQ-RELATED"/>
    <property type="match status" value="1"/>
</dbReference>
<evidence type="ECO:0000256" key="1">
    <source>
        <dbReference type="ARBA" id="ARBA00022741"/>
    </source>
</evidence>
<keyword evidence="5" id="KW-1185">Reference proteome</keyword>
<dbReference type="GO" id="GO:0005524">
    <property type="term" value="F:ATP binding"/>
    <property type="evidence" value="ECO:0007669"/>
    <property type="project" value="UniProtKB-KW"/>
</dbReference>
<keyword evidence="2" id="KW-0067">ATP-binding</keyword>
<dbReference type="GO" id="GO:0051782">
    <property type="term" value="P:negative regulation of cell division"/>
    <property type="evidence" value="ECO:0007669"/>
    <property type="project" value="TreeGrafter"/>
</dbReference>
<feature type="domain" description="AAA" evidence="3">
    <location>
        <begin position="30"/>
        <end position="192"/>
    </location>
</feature>
<dbReference type="SUPFAM" id="SSF52540">
    <property type="entry name" value="P-loop containing nucleoside triphosphate hydrolases"/>
    <property type="match status" value="1"/>
</dbReference>
<sequence>MLDQAEALRQLAKDADEKDRAAGEKKKGPKIITVTSGKGGVGKSNFVVNLAIALQIKGQKVMIFDADVGMGNDDVLMGFLPKYNVYDIIFNNMKIKDVVIEGPYGVKLLPGGSGLTRIEEIDEDKRENFIKKIQDLEDLDYILMDTGAGISKSVLGFIACSEELIVITTPEPTSLTDAYSLLKAVNYFKIKSSAKMIINRTLSSKEGIETYNKFNNTVNNFLKMKLEHLGSISEDRKLVEAVRKQEPFIISFPNSNISKEIIDIGNKILGLKEETAGMGAQGLFRKIFSIFSV</sequence>
<dbReference type="OrthoDB" id="9816297at2"/>
<evidence type="ECO:0000313" key="4">
    <source>
        <dbReference type="EMBL" id="PRR78708.1"/>
    </source>
</evidence>
<dbReference type="InterPro" id="IPR050625">
    <property type="entry name" value="ParA/MinD_ATPase"/>
</dbReference>
<name>A0A2T0B489_9CLOT</name>
<dbReference type="InterPro" id="IPR025501">
    <property type="entry name" value="MinD_FleN"/>
</dbReference>
<dbReference type="EMBL" id="PVXO01000036">
    <property type="protein sequence ID" value="PRR78708.1"/>
    <property type="molecule type" value="Genomic_DNA"/>
</dbReference>
<dbReference type="PIRSF" id="PIRSF003092">
    <property type="entry name" value="MinD"/>
    <property type="match status" value="1"/>
</dbReference>
<proteinExistence type="predicted"/>
<organism evidence="4 5">
    <name type="scientific">Clostridium liquoris</name>
    <dbReference type="NCBI Taxonomy" id="1289519"/>
    <lineage>
        <taxon>Bacteria</taxon>
        <taxon>Bacillati</taxon>
        <taxon>Bacillota</taxon>
        <taxon>Clostridia</taxon>
        <taxon>Eubacteriales</taxon>
        <taxon>Clostridiaceae</taxon>
        <taxon>Clostridium</taxon>
    </lineage>
</organism>
<dbReference type="GO" id="GO:0016887">
    <property type="term" value="F:ATP hydrolysis activity"/>
    <property type="evidence" value="ECO:0007669"/>
    <property type="project" value="TreeGrafter"/>
</dbReference>
<dbReference type="PANTHER" id="PTHR43384">
    <property type="entry name" value="SEPTUM SITE-DETERMINING PROTEIN MIND HOMOLOG, CHLOROPLASTIC-RELATED"/>
    <property type="match status" value="1"/>
</dbReference>
<evidence type="ECO:0000256" key="2">
    <source>
        <dbReference type="ARBA" id="ARBA00022840"/>
    </source>
</evidence>
<accession>A0A2T0B489</accession>
<evidence type="ECO:0000259" key="3">
    <source>
        <dbReference type="Pfam" id="PF13614"/>
    </source>
</evidence>
<evidence type="ECO:0000313" key="5">
    <source>
        <dbReference type="Proteomes" id="UP000239706"/>
    </source>
</evidence>
<dbReference type="InterPro" id="IPR027417">
    <property type="entry name" value="P-loop_NTPase"/>
</dbReference>
<protein>
    <submittedName>
        <fullName evidence="4">Flagellum site-determining protein YlxH</fullName>
    </submittedName>
</protein>
<dbReference type="CDD" id="cd02038">
    <property type="entry name" value="FlhG-like"/>
    <property type="match status" value="1"/>
</dbReference>
<reference evidence="4 5" key="1">
    <citation type="submission" date="2018-03" db="EMBL/GenBank/DDBJ databases">
        <title>Genome sequence of Clostridium liquoris DSM 100320.</title>
        <authorList>
            <person name="Poehlein A."/>
            <person name="Daniel R."/>
        </authorList>
    </citation>
    <scope>NUCLEOTIDE SEQUENCE [LARGE SCALE GENOMIC DNA]</scope>
    <source>
        <strain evidence="4 5">DSM 100320</strain>
    </source>
</reference>
<dbReference type="Gene3D" id="3.40.50.300">
    <property type="entry name" value="P-loop containing nucleotide triphosphate hydrolases"/>
    <property type="match status" value="1"/>
</dbReference>
<dbReference type="InterPro" id="IPR033875">
    <property type="entry name" value="FlhG"/>
</dbReference>
<dbReference type="Proteomes" id="UP000239706">
    <property type="component" value="Unassembled WGS sequence"/>
</dbReference>
<dbReference type="InterPro" id="IPR025669">
    <property type="entry name" value="AAA_dom"/>
</dbReference>
<dbReference type="Pfam" id="PF13614">
    <property type="entry name" value="AAA_31"/>
    <property type="match status" value="1"/>
</dbReference>
<dbReference type="GO" id="GO:0005829">
    <property type="term" value="C:cytosol"/>
    <property type="evidence" value="ECO:0007669"/>
    <property type="project" value="TreeGrafter"/>
</dbReference>
<dbReference type="AlphaFoldDB" id="A0A2T0B489"/>